<dbReference type="Proteomes" id="UP000053555">
    <property type="component" value="Unassembled WGS sequence"/>
</dbReference>
<name>A0A0B2PCC6_GLYSO</name>
<accession>A0A0B2PCC6</accession>
<protein>
    <submittedName>
        <fullName evidence="1">Uncharacterized protein</fullName>
    </submittedName>
</protein>
<proteinExistence type="predicted"/>
<feature type="non-terminal residue" evidence="1">
    <location>
        <position position="73"/>
    </location>
</feature>
<feature type="non-terminal residue" evidence="1">
    <location>
        <position position="1"/>
    </location>
</feature>
<dbReference type="EMBL" id="KN668752">
    <property type="protein sequence ID" value="KHN05189.1"/>
    <property type="molecule type" value="Genomic_DNA"/>
</dbReference>
<gene>
    <name evidence="1" type="ORF">glysoja_028087</name>
</gene>
<evidence type="ECO:0000313" key="1">
    <source>
        <dbReference type="EMBL" id="KHN05189.1"/>
    </source>
</evidence>
<reference evidence="1" key="1">
    <citation type="submission" date="2014-07" db="EMBL/GenBank/DDBJ databases">
        <title>Identification of a novel salt tolerance gene in wild soybean by whole-genome sequencing.</title>
        <authorList>
            <person name="Lam H.-M."/>
            <person name="Qi X."/>
            <person name="Li M.-W."/>
            <person name="Liu X."/>
            <person name="Xie M."/>
            <person name="Ni M."/>
            <person name="Xu X."/>
        </authorList>
    </citation>
    <scope>NUCLEOTIDE SEQUENCE [LARGE SCALE GENOMIC DNA]</scope>
    <source>
        <tissue evidence="1">Root</tissue>
    </source>
</reference>
<organism evidence="1">
    <name type="scientific">Glycine soja</name>
    <name type="common">Wild soybean</name>
    <dbReference type="NCBI Taxonomy" id="3848"/>
    <lineage>
        <taxon>Eukaryota</taxon>
        <taxon>Viridiplantae</taxon>
        <taxon>Streptophyta</taxon>
        <taxon>Embryophyta</taxon>
        <taxon>Tracheophyta</taxon>
        <taxon>Spermatophyta</taxon>
        <taxon>Magnoliopsida</taxon>
        <taxon>eudicotyledons</taxon>
        <taxon>Gunneridae</taxon>
        <taxon>Pentapetalae</taxon>
        <taxon>rosids</taxon>
        <taxon>fabids</taxon>
        <taxon>Fabales</taxon>
        <taxon>Fabaceae</taxon>
        <taxon>Papilionoideae</taxon>
        <taxon>50 kb inversion clade</taxon>
        <taxon>NPAAA clade</taxon>
        <taxon>indigoferoid/millettioid clade</taxon>
        <taxon>Phaseoleae</taxon>
        <taxon>Glycine</taxon>
        <taxon>Glycine subgen. Soja</taxon>
    </lineage>
</organism>
<dbReference type="AlphaFoldDB" id="A0A0B2PCC6"/>
<sequence>IKQGAISYFSNIYASENHSHNNDLISKTIPSLVSGEDNLMLTNVTTMSEVKHDVFGLNGDGALGLDGFDGCFY</sequence>